<name>A0ABV9CSB4_9ACTN</name>
<evidence type="ECO:0000313" key="1">
    <source>
        <dbReference type="EMBL" id="MFC4535672.1"/>
    </source>
</evidence>
<gene>
    <name evidence="1" type="ORF">ACFO60_33330</name>
</gene>
<dbReference type="Proteomes" id="UP001596004">
    <property type="component" value="Unassembled WGS sequence"/>
</dbReference>
<evidence type="ECO:0000313" key="2">
    <source>
        <dbReference type="Proteomes" id="UP001596004"/>
    </source>
</evidence>
<proteinExistence type="predicted"/>
<comment type="caution">
    <text evidence="1">The sequence shown here is derived from an EMBL/GenBank/DDBJ whole genome shotgun (WGS) entry which is preliminary data.</text>
</comment>
<accession>A0ABV9CSB4</accession>
<keyword evidence="2" id="KW-1185">Reference proteome</keyword>
<protein>
    <submittedName>
        <fullName evidence="1">Uncharacterized protein</fullName>
    </submittedName>
</protein>
<dbReference type="RefSeq" id="WP_380848689.1">
    <property type="nucleotide sequence ID" value="NZ_JBHSFP010000034.1"/>
</dbReference>
<organism evidence="1 2">
    <name type="scientific">Sphaerisporangium dianthi</name>
    <dbReference type="NCBI Taxonomy" id="1436120"/>
    <lineage>
        <taxon>Bacteria</taxon>
        <taxon>Bacillati</taxon>
        <taxon>Actinomycetota</taxon>
        <taxon>Actinomycetes</taxon>
        <taxon>Streptosporangiales</taxon>
        <taxon>Streptosporangiaceae</taxon>
        <taxon>Sphaerisporangium</taxon>
    </lineage>
</organism>
<reference evidence="2" key="1">
    <citation type="journal article" date="2019" name="Int. J. Syst. Evol. Microbiol.">
        <title>The Global Catalogue of Microorganisms (GCM) 10K type strain sequencing project: providing services to taxonomists for standard genome sequencing and annotation.</title>
        <authorList>
            <consortium name="The Broad Institute Genomics Platform"/>
            <consortium name="The Broad Institute Genome Sequencing Center for Infectious Disease"/>
            <person name="Wu L."/>
            <person name="Ma J."/>
        </authorList>
    </citation>
    <scope>NUCLEOTIDE SEQUENCE [LARGE SCALE GENOMIC DNA]</scope>
    <source>
        <strain evidence="2">CGMCC 4.7132</strain>
    </source>
</reference>
<dbReference type="EMBL" id="JBHSFP010000034">
    <property type="protein sequence ID" value="MFC4535672.1"/>
    <property type="molecule type" value="Genomic_DNA"/>
</dbReference>
<sequence>MGHLSMPAPSASARTCKPWCVHHDAEIGLCFGEDIAVPGDTYAEPLSVGLSYEPGVGTVIAIADTYLPLAEAKGFALALFRQIEKAQATEPRPLAVIA</sequence>